<sequence>MYESRLASIKRHLEQLQERLTTLDSYRGWIYVYTEDGTRIFEDVDSELLELIKSETQQSIKFCESWLKENENEPKSCSKHHSEEVKKEDCRND</sequence>
<keyword evidence="3" id="KW-1185">Reference proteome</keyword>
<proteinExistence type="predicted"/>
<organism evidence="2 3">
    <name type="scientific">Paenibacillus phage Dragolir</name>
    <dbReference type="NCBI Taxonomy" id="2070190"/>
    <lineage>
        <taxon>Viruses</taxon>
        <taxon>Duplodnaviria</taxon>
        <taxon>Heunggongvirae</taxon>
        <taxon>Uroviricota</taxon>
        <taxon>Caudoviricetes</taxon>
        <taxon>Gochnauervirinae</taxon>
        <taxon>Dragolirvirus</taxon>
        <taxon>Dragolirvirus dragolir</taxon>
    </lineage>
</organism>
<gene>
    <name evidence="2" type="ORF">DRAGOLIR_44</name>
</gene>
<evidence type="ECO:0000313" key="2">
    <source>
        <dbReference type="EMBL" id="AUS03444.1"/>
    </source>
</evidence>
<name>A0A2I7SC32_9CAUD</name>
<evidence type="ECO:0000313" key="3">
    <source>
        <dbReference type="Proteomes" id="UP000240865"/>
    </source>
</evidence>
<reference evidence="2 3" key="1">
    <citation type="submission" date="2017-12" db="EMBL/GenBank/DDBJ databases">
        <authorList>
            <person name="Hurst M.R.H."/>
        </authorList>
    </citation>
    <scope>NUCLEOTIDE SEQUENCE [LARGE SCALE GENOMIC DNA]</scope>
</reference>
<dbReference type="Proteomes" id="UP000240865">
    <property type="component" value="Segment"/>
</dbReference>
<dbReference type="EMBL" id="MG727697">
    <property type="protein sequence ID" value="AUS03444.1"/>
    <property type="molecule type" value="Genomic_DNA"/>
</dbReference>
<feature type="region of interest" description="Disordered" evidence="1">
    <location>
        <begin position="72"/>
        <end position="93"/>
    </location>
</feature>
<accession>A0A2I7SC32</accession>
<evidence type="ECO:0000256" key="1">
    <source>
        <dbReference type="SAM" id="MobiDB-lite"/>
    </source>
</evidence>
<protein>
    <submittedName>
        <fullName evidence="2">Uncharacterized protein</fullName>
    </submittedName>
</protein>